<evidence type="ECO:0000313" key="7">
    <source>
        <dbReference type="Proteomes" id="UP000660611"/>
    </source>
</evidence>
<keyword evidence="4 6" id="KW-0067">ATP-binding</keyword>
<dbReference type="Pfam" id="PF08352">
    <property type="entry name" value="oligo_HPY"/>
    <property type="match status" value="1"/>
</dbReference>
<dbReference type="CDD" id="cd03257">
    <property type="entry name" value="ABC_NikE_OppD_transporters"/>
    <property type="match status" value="1"/>
</dbReference>
<dbReference type="Gene3D" id="3.40.50.300">
    <property type="entry name" value="P-loop containing nucleotide triphosphate hydrolases"/>
    <property type="match status" value="1"/>
</dbReference>
<dbReference type="PROSITE" id="PS00211">
    <property type="entry name" value="ABC_TRANSPORTER_1"/>
    <property type="match status" value="1"/>
</dbReference>
<gene>
    <name evidence="6" type="ORF">Dsi01nite_107310</name>
</gene>
<dbReference type="InterPro" id="IPR013563">
    <property type="entry name" value="Oligopep_ABC_C"/>
</dbReference>
<evidence type="ECO:0000259" key="5">
    <source>
        <dbReference type="PROSITE" id="PS50893"/>
    </source>
</evidence>
<keyword evidence="2" id="KW-0813">Transport</keyword>
<evidence type="ECO:0000256" key="4">
    <source>
        <dbReference type="ARBA" id="ARBA00022840"/>
    </source>
</evidence>
<dbReference type="SUPFAM" id="SSF52540">
    <property type="entry name" value="P-loop containing nucleoside triphosphate hydrolases"/>
    <property type="match status" value="1"/>
</dbReference>
<dbReference type="AlphaFoldDB" id="A0A919UII5"/>
<evidence type="ECO:0000256" key="2">
    <source>
        <dbReference type="ARBA" id="ARBA00022448"/>
    </source>
</evidence>
<keyword evidence="3" id="KW-0547">Nucleotide-binding</keyword>
<dbReference type="RefSeq" id="WP_203854278.1">
    <property type="nucleotide sequence ID" value="NZ_BAAAVW010000002.1"/>
</dbReference>
<dbReference type="GO" id="GO:0016887">
    <property type="term" value="F:ATP hydrolysis activity"/>
    <property type="evidence" value="ECO:0007669"/>
    <property type="project" value="InterPro"/>
</dbReference>
<dbReference type="EMBL" id="BONQ01000185">
    <property type="protein sequence ID" value="GIG52690.1"/>
    <property type="molecule type" value="Genomic_DNA"/>
</dbReference>
<dbReference type="NCBIfam" id="TIGR01727">
    <property type="entry name" value="oligo_HPY"/>
    <property type="match status" value="1"/>
</dbReference>
<organism evidence="6 7">
    <name type="scientific">Dactylosporangium siamense</name>
    <dbReference type="NCBI Taxonomy" id="685454"/>
    <lineage>
        <taxon>Bacteria</taxon>
        <taxon>Bacillati</taxon>
        <taxon>Actinomycetota</taxon>
        <taxon>Actinomycetes</taxon>
        <taxon>Micromonosporales</taxon>
        <taxon>Micromonosporaceae</taxon>
        <taxon>Dactylosporangium</taxon>
    </lineage>
</organism>
<dbReference type="InterPro" id="IPR050319">
    <property type="entry name" value="ABC_transp_ATP-bind"/>
</dbReference>
<dbReference type="Proteomes" id="UP000660611">
    <property type="component" value="Unassembled WGS sequence"/>
</dbReference>
<dbReference type="GO" id="GO:0015833">
    <property type="term" value="P:peptide transport"/>
    <property type="evidence" value="ECO:0007669"/>
    <property type="project" value="InterPro"/>
</dbReference>
<dbReference type="InterPro" id="IPR027417">
    <property type="entry name" value="P-loop_NTPase"/>
</dbReference>
<dbReference type="SMART" id="SM00382">
    <property type="entry name" value="AAA"/>
    <property type="match status" value="1"/>
</dbReference>
<dbReference type="PROSITE" id="PS50893">
    <property type="entry name" value="ABC_TRANSPORTER_2"/>
    <property type="match status" value="1"/>
</dbReference>
<dbReference type="PANTHER" id="PTHR43776">
    <property type="entry name" value="TRANSPORT ATP-BINDING PROTEIN"/>
    <property type="match status" value="1"/>
</dbReference>
<dbReference type="PANTHER" id="PTHR43776:SF7">
    <property type="entry name" value="D,D-DIPEPTIDE TRANSPORT ATP-BINDING PROTEIN DDPF-RELATED"/>
    <property type="match status" value="1"/>
</dbReference>
<feature type="domain" description="ABC transporter" evidence="5">
    <location>
        <begin position="14"/>
        <end position="254"/>
    </location>
</feature>
<accession>A0A919UII5</accession>
<comment type="caution">
    <text evidence="6">The sequence shown here is derived from an EMBL/GenBank/DDBJ whole genome shotgun (WGS) entry which is preliminary data.</text>
</comment>
<evidence type="ECO:0000256" key="1">
    <source>
        <dbReference type="ARBA" id="ARBA00005417"/>
    </source>
</evidence>
<dbReference type="InterPro" id="IPR003593">
    <property type="entry name" value="AAA+_ATPase"/>
</dbReference>
<dbReference type="InterPro" id="IPR003439">
    <property type="entry name" value="ABC_transporter-like_ATP-bd"/>
</dbReference>
<reference evidence="6" key="1">
    <citation type="submission" date="2021-01" db="EMBL/GenBank/DDBJ databases">
        <title>Whole genome shotgun sequence of Dactylosporangium siamense NBRC 106093.</title>
        <authorList>
            <person name="Komaki H."/>
            <person name="Tamura T."/>
        </authorList>
    </citation>
    <scope>NUCLEOTIDE SEQUENCE</scope>
    <source>
        <strain evidence="6">NBRC 106093</strain>
    </source>
</reference>
<comment type="similarity">
    <text evidence="1">Belongs to the ABC transporter superfamily.</text>
</comment>
<evidence type="ECO:0000313" key="6">
    <source>
        <dbReference type="EMBL" id="GIG52690.1"/>
    </source>
</evidence>
<dbReference type="InterPro" id="IPR017871">
    <property type="entry name" value="ABC_transporter-like_CS"/>
</dbReference>
<sequence>MTEPGKPLLSVTGLRTEFTVRSRGSRRTLRAVDGVDLELHAGRTSAVVGESGSGKSTLARSILRLVEPTAGTVLVDGRPLSAFRRRRDIYKDIQMVFQDPRSSLDPRQRVREILDEPMRLHLRRSPADRARRIRELLAAVELDEAILERRPAALSGGQRQRVGIARALAVEPKVVILDEPTASLDASTRGVVLDLLARLQRENDLAYLLISHDLHTVRRIAHTVAVMYLGRVIETGPVAEVLRHPAHPYTQALIDAAPVAAHGGHHRTIRLTGEIPSPFDRNPGCVLASRCPLAEASCTTRQPSLAEFRPDHFAACPVTHRQPR</sequence>
<protein>
    <submittedName>
        <fullName evidence="6">ABC transporter ATP-binding protein</fullName>
    </submittedName>
</protein>
<name>A0A919UII5_9ACTN</name>
<dbReference type="FunFam" id="3.40.50.300:FF:000016">
    <property type="entry name" value="Oligopeptide ABC transporter ATP-binding component"/>
    <property type="match status" value="1"/>
</dbReference>
<dbReference type="GO" id="GO:0005524">
    <property type="term" value="F:ATP binding"/>
    <property type="evidence" value="ECO:0007669"/>
    <property type="project" value="UniProtKB-KW"/>
</dbReference>
<keyword evidence="7" id="KW-1185">Reference proteome</keyword>
<evidence type="ECO:0000256" key="3">
    <source>
        <dbReference type="ARBA" id="ARBA00022741"/>
    </source>
</evidence>
<proteinExistence type="inferred from homology"/>
<dbReference type="GO" id="GO:0055085">
    <property type="term" value="P:transmembrane transport"/>
    <property type="evidence" value="ECO:0007669"/>
    <property type="project" value="UniProtKB-ARBA"/>
</dbReference>
<dbReference type="Pfam" id="PF00005">
    <property type="entry name" value="ABC_tran"/>
    <property type="match status" value="1"/>
</dbReference>